<dbReference type="PANTHER" id="PTHR30313">
    <property type="entry name" value="DNA PRIMASE"/>
    <property type="match status" value="1"/>
</dbReference>
<dbReference type="InterPro" id="IPR036977">
    <property type="entry name" value="DNA_primase_Znf_CHC2"/>
</dbReference>
<evidence type="ECO:0000256" key="2">
    <source>
        <dbReference type="ARBA" id="ARBA00022771"/>
    </source>
</evidence>
<feature type="domain" description="Zinc finger CHC2-type" evidence="5">
    <location>
        <begin position="34"/>
        <end position="86"/>
    </location>
</feature>
<dbReference type="GO" id="GO:0005737">
    <property type="term" value="C:cytoplasm"/>
    <property type="evidence" value="ECO:0007669"/>
    <property type="project" value="TreeGrafter"/>
</dbReference>
<dbReference type="CDD" id="cd01029">
    <property type="entry name" value="TOPRIM_primases"/>
    <property type="match status" value="1"/>
</dbReference>
<name>A0A7S8IG62_9CHLR</name>
<protein>
    <submittedName>
        <fullName evidence="6">Toprim domain-containing protein</fullName>
    </submittedName>
</protein>
<reference evidence="6 7" key="1">
    <citation type="submission" date="2020-02" db="EMBL/GenBank/DDBJ databases">
        <authorList>
            <person name="Zheng R.K."/>
            <person name="Sun C.M."/>
        </authorList>
    </citation>
    <scope>NUCLEOTIDE SEQUENCE [LARGE SCALE GENOMIC DNA]</scope>
    <source>
        <strain evidence="7">rifampicinis</strain>
    </source>
</reference>
<evidence type="ECO:0000256" key="1">
    <source>
        <dbReference type="ARBA" id="ARBA00022723"/>
    </source>
</evidence>
<proteinExistence type="predicted"/>
<keyword evidence="3" id="KW-0862">Zinc</keyword>
<dbReference type="InterPro" id="IPR002694">
    <property type="entry name" value="Znf_CHC2"/>
</dbReference>
<dbReference type="GO" id="GO:0003899">
    <property type="term" value="F:DNA-directed RNA polymerase activity"/>
    <property type="evidence" value="ECO:0007669"/>
    <property type="project" value="InterPro"/>
</dbReference>
<dbReference type="SUPFAM" id="SSF57783">
    <property type="entry name" value="Zinc beta-ribbon"/>
    <property type="match status" value="1"/>
</dbReference>
<feature type="region of interest" description="Disordered" evidence="4">
    <location>
        <begin position="90"/>
        <end position="111"/>
    </location>
</feature>
<dbReference type="GO" id="GO:0006269">
    <property type="term" value="P:DNA replication, synthesis of primer"/>
    <property type="evidence" value="ECO:0007669"/>
    <property type="project" value="TreeGrafter"/>
</dbReference>
<sequence>MIDVEQLKAYLDCRDLIERDLGQPKYHNDTYSTYKCPLHHEEKGFSLVIYADHWHCFGKCNRGGDAIDWLQAYHGLRFQDACQQLAAGDLPQVQQQKPKQKSKLRSLSEPPNEVWQKAARDVAYLAMETLYSEKGQAAWRYLEEERGLTEKSIVEAGLGYIPGHHKEWKALFGLKVPCGITIPWMTGHTIWGIKVRRAAGQQRYQQVSGGNIRGSLYLADELQPGVPILLTEGEFDALIARQVGKGLISAVALGSAAHKHINPRWFPKFISAPSILICMDDDQAGQRAADQLSKLSQATRCIHVPQGKDINAFYKLAGKDTVKAWADCLF</sequence>
<dbReference type="InterPro" id="IPR034154">
    <property type="entry name" value="TOPRIM_DnaG/twinkle"/>
</dbReference>
<organism evidence="6 7">
    <name type="scientific">Phototrophicus methaneseepsis</name>
    <dbReference type="NCBI Taxonomy" id="2710758"/>
    <lineage>
        <taxon>Bacteria</taxon>
        <taxon>Bacillati</taxon>
        <taxon>Chloroflexota</taxon>
        <taxon>Candidatus Thermofontia</taxon>
        <taxon>Phototrophicales</taxon>
        <taxon>Phototrophicaceae</taxon>
        <taxon>Phototrophicus</taxon>
    </lineage>
</organism>
<keyword evidence="2" id="KW-0863">Zinc-finger</keyword>
<keyword evidence="1" id="KW-0479">Metal-binding</keyword>
<dbReference type="PANTHER" id="PTHR30313:SF2">
    <property type="entry name" value="DNA PRIMASE"/>
    <property type="match status" value="1"/>
</dbReference>
<dbReference type="InterPro" id="IPR050219">
    <property type="entry name" value="DnaG_primase"/>
</dbReference>
<dbReference type="SUPFAM" id="SSF56731">
    <property type="entry name" value="DNA primase core"/>
    <property type="match status" value="1"/>
</dbReference>
<dbReference type="AlphaFoldDB" id="A0A7S8IG62"/>
<dbReference type="GO" id="GO:0008270">
    <property type="term" value="F:zinc ion binding"/>
    <property type="evidence" value="ECO:0007669"/>
    <property type="project" value="UniProtKB-KW"/>
</dbReference>
<dbReference type="EMBL" id="CP062983">
    <property type="protein sequence ID" value="QPC83653.1"/>
    <property type="molecule type" value="Genomic_DNA"/>
</dbReference>
<dbReference type="KEGG" id="pmet:G4Y79_04530"/>
<evidence type="ECO:0000313" key="7">
    <source>
        <dbReference type="Proteomes" id="UP000594468"/>
    </source>
</evidence>
<evidence type="ECO:0000259" key="5">
    <source>
        <dbReference type="SMART" id="SM00400"/>
    </source>
</evidence>
<keyword evidence="7" id="KW-1185">Reference proteome</keyword>
<dbReference type="RefSeq" id="WP_195171717.1">
    <property type="nucleotide sequence ID" value="NZ_CP062983.1"/>
</dbReference>
<dbReference type="Gene3D" id="3.40.1360.10">
    <property type="match status" value="1"/>
</dbReference>
<dbReference type="Pfam" id="PF13155">
    <property type="entry name" value="Toprim_2"/>
    <property type="match status" value="1"/>
</dbReference>
<gene>
    <name evidence="6" type="ORF">G4Y79_04530</name>
</gene>
<evidence type="ECO:0000313" key="6">
    <source>
        <dbReference type="EMBL" id="QPC83653.1"/>
    </source>
</evidence>
<dbReference type="GO" id="GO:0003677">
    <property type="term" value="F:DNA binding"/>
    <property type="evidence" value="ECO:0007669"/>
    <property type="project" value="InterPro"/>
</dbReference>
<dbReference type="Pfam" id="PF01807">
    <property type="entry name" value="Zn_ribbon_DnaG"/>
    <property type="match status" value="1"/>
</dbReference>
<evidence type="ECO:0000256" key="4">
    <source>
        <dbReference type="SAM" id="MobiDB-lite"/>
    </source>
</evidence>
<accession>A0A7S8IG62</accession>
<dbReference type="Gene3D" id="3.90.580.10">
    <property type="entry name" value="Zinc finger, CHC2-type domain"/>
    <property type="match status" value="1"/>
</dbReference>
<evidence type="ECO:0000256" key="3">
    <source>
        <dbReference type="ARBA" id="ARBA00022833"/>
    </source>
</evidence>
<dbReference type="Proteomes" id="UP000594468">
    <property type="component" value="Chromosome"/>
</dbReference>
<dbReference type="SMART" id="SM00400">
    <property type="entry name" value="ZnF_CHCC"/>
    <property type="match status" value="1"/>
</dbReference>